<name>A0A719CVP7_SALTS</name>
<dbReference type="Pfam" id="PF13455">
    <property type="entry name" value="MUG113"/>
    <property type="match status" value="1"/>
</dbReference>
<sequence length="278" mass="31609">MKFPKTPVQGQGFVRPENQNLQNFVIPSNHEGGYIYVALSDIGLVKVGKTRDVSARVKRLSSGSGIEITKVEVLGPFVNYGQVELAIHAKLSSERRSGEWFSADLDTVKAIAIDTSRIGIPGTELVNKDVNHPIIVYLWLDAHEKHTEYEKKLCEILSDRAINFLNNYGAPCVPYVALCIHTMGQVILQQGQKAYSVYPRGFEASTLHQLREDWENFADKDIFENSDFDELLIDISDKDKFKSAAEKWRSEAINNLFTELTDDYQRWLARRMEENSHV</sequence>
<gene>
    <name evidence="2" type="ORF">G1X41_11565</name>
</gene>
<dbReference type="AlphaFoldDB" id="A0A719CVP7"/>
<evidence type="ECO:0000259" key="1">
    <source>
        <dbReference type="SMART" id="SM00974"/>
    </source>
</evidence>
<accession>A0A719CVP7</accession>
<comment type="caution">
    <text evidence="2">The sequence shown here is derived from an EMBL/GenBank/DDBJ whole genome shotgun (WGS) entry which is preliminary data.</text>
</comment>
<dbReference type="EMBL" id="DAAPMV010000003">
    <property type="protein sequence ID" value="HAD6862632.1"/>
    <property type="molecule type" value="Genomic_DNA"/>
</dbReference>
<protein>
    <submittedName>
        <fullName evidence="2">GIY-YIG nuclease family protein</fullName>
    </submittedName>
</protein>
<proteinExistence type="predicted"/>
<organism evidence="2">
    <name type="scientific">Salmonella typhimurium (strain SL1344)</name>
    <dbReference type="NCBI Taxonomy" id="216597"/>
    <lineage>
        <taxon>Bacteria</taxon>
        <taxon>Pseudomonadati</taxon>
        <taxon>Pseudomonadota</taxon>
        <taxon>Gammaproteobacteria</taxon>
        <taxon>Enterobacterales</taxon>
        <taxon>Enterobacteriaceae</taxon>
        <taxon>Salmonella</taxon>
    </lineage>
</organism>
<dbReference type="InterPro" id="IPR018306">
    <property type="entry name" value="Phage_T5_Orf172_DNA-bd"/>
</dbReference>
<evidence type="ECO:0000313" key="2">
    <source>
        <dbReference type="EMBL" id="HAD6862632.1"/>
    </source>
</evidence>
<dbReference type="SMART" id="SM00974">
    <property type="entry name" value="T5orf172"/>
    <property type="match status" value="1"/>
</dbReference>
<reference evidence="2" key="1">
    <citation type="journal article" date="2018" name="Genome Biol.">
        <title>SKESA: strategic k-mer extension for scrupulous assemblies.</title>
        <authorList>
            <person name="Souvorov A."/>
            <person name="Agarwala R."/>
            <person name="Lipman D.J."/>
        </authorList>
    </citation>
    <scope>NUCLEOTIDE SEQUENCE</scope>
    <source>
        <strain evidence="2">SL1344</strain>
    </source>
</reference>
<reference evidence="2" key="2">
    <citation type="submission" date="2019-01" db="EMBL/GenBank/DDBJ databases">
        <authorList>
            <consortium name="NCBI Pathogen Detection Project"/>
        </authorList>
    </citation>
    <scope>NUCLEOTIDE SEQUENCE</scope>
    <source>
        <strain evidence="2">SL1344</strain>
    </source>
</reference>
<feature type="domain" description="Bacteriophage T5 Orf172 DNA-binding" evidence="1">
    <location>
        <begin position="39"/>
        <end position="115"/>
    </location>
</feature>